<accession>A0A812W5Z2</accession>
<sequence length="269" mass="29615">MLGLAALPTMEGVPSEELIRVICTIIEKEDANLHTELVASMQTNAFFAALALDLAACEDADETGRDRRGDSLIGKAVEILAFHSQRAAEQSLREEMEVLAQVLLALAVRVPEAKIERLGFGRLVRVYQREVVRKAADLGSGFSRCAAYCTAAVWPWRKAWLQPWFLEEVQRFRASQGEVDDEEPGLWDWLDVSMTQSTPQEGPPTEGRDFSVGIVPWPGGVAWYLQPQTTISEGAPESALLRAYGPEVRVMGWSSGGDGAEQEANIPEE</sequence>
<gene>
    <name evidence="1" type="ORF">SPIL2461_LOCUS17623</name>
</gene>
<reference evidence="1" key="1">
    <citation type="submission" date="2021-02" db="EMBL/GenBank/DDBJ databases">
        <authorList>
            <person name="Dougan E. K."/>
            <person name="Rhodes N."/>
            <person name="Thang M."/>
            <person name="Chan C."/>
        </authorList>
    </citation>
    <scope>NUCLEOTIDE SEQUENCE</scope>
</reference>
<dbReference type="Proteomes" id="UP000649617">
    <property type="component" value="Unassembled WGS sequence"/>
</dbReference>
<comment type="caution">
    <text evidence="1">The sequence shown here is derived from an EMBL/GenBank/DDBJ whole genome shotgun (WGS) entry which is preliminary data.</text>
</comment>
<dbReference type="OrthoDB" id="10558436at2759"/>
<protein>
    <submittedName>
        <fullName evidence="1">Uncharacterized protein</fullName>
    </submittedName>
</protein>
<evidence type="ECO:0000313" key="1">
    <source>
        <dbReference type="EMBL" id="CAE7655896.1"/>
    </source>
</evidence>
<dbReference type="AlphaFoldDB" id="A0A812W5Z2"/>
<organism evidence="1 2">
    <name type="scientific">Symbiodinium pilosum</name>
    <name type="common">Dinoflagellate</name>
    <dbReference type="NCBI Taxonomy" id="2952"/>
    <lineage>
        <taxon>Eukaryota</taxon>
        <taxon>Sar</taxon>
        <taxon>Alveolata</taxon>
        <taxon>Dinophyceae</taxon>
        <taxon>Suessiales</taxon>
        <taxon>Symbiodiniaceae</taxon>
        <taxon>Symbiodinium</taxon>
    </lineage>
</organism>
<keyword evidence="2" id="KW-1185">Reference proteome</keyword>
<evidence type="ECO:0000313" key="2">
    <source>
        <dbReference type="Proteomes" id="UP000649617"/>
    </source>
</evidence>
<name>A0A812W5Z2_SYMPI</name>
<dbReference type="EMBL" id="CAJNIZ010043264">
    <property type="protein sequence ID" value="CAE7655896.1"/>
    <property type="molecule type" value="Genomic_DNA"/>
</dbReference>
<proteinExistence type="predicted"/>